<protein>
    <recommendedName>
        <fullName evidence="2">DUF1552 domain-containing protein</fullName>
    </recommendedName>
</protein>
<dbReference type="EMBL" id="UINC01163065">
    <property type="protein sequence ID" value="SVD63171.1"/>
    <property type="molecule type" value="Genomic_DNA"/>
</dbReference>
<sequence>MPRRTFLRGVGTAMALPLLDAMVPALTATVKTAAKPVKRFGVVYVPNGLTMAAWTPKATGAAFELPPILKPMAPFQERMLLVSGLNGAGGFGHTGASTEFLTGIKVGTGDSAAGPSIDQLIAAEAGKETQLASLEVSIDPRDNTGTCDGHSCALSNTISWRSSTVLLPMENDPRVVFERLFGDSGTTDPAVRRERLQFDRSILDSVTAAAADLQRGLSAPDRQRIVEYLDSVRDVERR</sequence>
<evidence type="ECO:0008006" key="2">
    <source>
        <dbReference type="Google" id="ProtNLM"/>
    </source>
</evidence>
<dbReference type="InterPro" id="IPR011447">
    <property type="entry name" value="DUF1552"/>
</dbReference>
<evidence type="ECO:0000313" key="1">
    <source>
        <dbReference type="EMBL" id="SVD63171.1"/>
    </source>
</evidence>
<reference evidence="1" key="1">
    <citation type="submission" date="2018-05" db="EMBL/GenBank/DDBJ databases">
        <authorList>
            <person name="Lanie J.A."/>
            <person name="Ng W.-L."/>
            <person name="Kazmierczak K.M."/>
            <person name="Andrzejewski T.M."/>
            <person name="Davidsen T.M."/>
            <person name="Wayne K.J."/>
            <person name="Tettelin H."/>
            <person name="Glass J.I."/>
            <person name="Rusch D."/>
            <person name="Podicherti R."/>
            <person name="Tsui H.-C.T."/>
            <person name="Winkler M.E."/>
        </authorList>
    </citation>
    <scope>NUCLEOTIDE SEQUENCE</scope>
</reference>
<proteinExistence type="predicted"/>
<gene>
    <name evidence="1" type="ORF">METZ01_LOCUS416025</name>
</gene>
<feature type="non-terminal residue" evidence="1">
    <location>
        <position position="238"/>
    </location>
</feature>
<name>A0A382WYV5_9ZZZZ</name>
<dbReference type="Pfam" id="PF07586">
    <property type="entry name" value="HXXSHH"/>
    <property type="match status" value="1"/>
</dbReference>
<dbReference type="AlphaFoldDB" id="A0A382WYV5"/>
<accession>A0A382WYV5</accession>
<organism evidence="1">
    <name type="scientific">marine metagenome</name>
    <dbReference type="NCBI Taxonomy" id="408172"/>
    <lineage>
        <taxon>unclassified sequences</taxon>
        <taxon>metagenomes</taxon>
        <taxon>ecological metagenomes</taxon>
    </lineage>
</organism>